<reference evidence="6 7" key="1">
    <citation type="submission" date="2024-09" db="EMBL/GenBank/DDBJ databases">
        <authorList>
            <person name="Sun Q."/>
            <person name="Mori K."/>
        </authorList>
    </citation>
    <scope>NUCLEOTIDE SEQUENCE [LARGE SCALE GENOMIC DNA]</scope>
    <source>
        <strain evidence="6 7">CCM 8654</strain>
    </source>
</reference>
<evidence type="ECO:0000259" key="5">
    <source>
        <dbReference type="SMART" id="SM00822"/>
    </source>
</evidence>
<gene>
    <name evidence="6" type="ORF">ACFFJG_08775</name>
</gene>
<dbReference type="InterPro" id="IPR057326">
    <property type="entry name" value="KR_dom"/>
</dbReference>
<dbReference type="PANTHER" id="PTHR44196">
    <property type="entry name" value="DEHYDROGENASE/REDUCTASE SDR FAMILY MEMBER 7B"/>
    <property type="match status" value="1"/>
</dbReference>
<dbReference type="Pfam" id="PF00106">
    <property type="entry name" value="adh_short"/>
    <property type="match status" value="1"/>
</dbReference>
<keyword evidence="2 6" id="KW-0560">Oxidoreductase</keyword>
<feature type="region of interest" description="Disordered" evidence="4">
    <location>
        <begin position="181"/>
        <end position="202"/>
    </location>
</feature>
<dbReference type="RefSeq" id="WP_378518222.1">
    <property type="nucleotide sequence ID" value="NZ_JBHLXH010000001.1"/>
</dbReference>
<protein>
    <submittedName>
        <fullName evidence="6">SDR family NAD(P)-dependent oxidoreductase</fullName>
        <ecNumber evidence="6">1.-.-.-</ecNumber>
    </submittedName>
</protein>
<evidence type="ECO:0000256" key="3">
    <source>
        <dbReference type="RuleBase" id="RU000363"/>
    </source>
</evidence>
<evidence type="ECO:0000256" key="4">
    <source>
        <dbReference type="SAM" id="MobiDB-lite"/>
    </source>
</evidence>
<evidence type="ECO:0000256" key="2">
    <source>
        <dbReference type="ARBA" id="ARBA00023002"/>
    </source>
</evidence>
<comment type="caution">
    <text evidence="6">The sequence shown here is derived from an EMBL/GenBank/DDBJ whole genome shotgun (WGS) entry which is preliminary data.</text>
</comment>
<organism evidence="6 7">
    <name type="scientific">Nocardioides zeicaulis</name>
    <dbReference type="NCBI Taxonomy" id="1776857"/>
    <lineage>
        <taxon>Bacteria</taxon>
        <taxon>Bacillati</taxon>
        <taxon>Actinomycetota</taxon>
        <taxon>Actinomycetes</taxon>
        <taxon>Propionibacteriales</taxon>
        <taxon>Nocardioidaceae</taxon>
        <taxon>Nocardioides</taxon>
    </lineage>
</organism>
<dbReference type="PROSITE" id="PS00061">
    <property type="entry name" value="ADH_SHORT"/>
    <property type="match status" value="1"/>
</dbReference>
<sequence>MAPALTPRDLSGARVAVVGATGALGALVVAELERRGARLVVVGRDGDRLAALGTGVPVVADLGDATAVDAVAAAAREHLGGLDGLVNAAGVVAFGPLVDTPDEVVEELFLTNVVGPLFLLRRLLPLLEESQGFVLHLSAVVAERPMPGMAAYSASKAALSAVATALRTELRRSRVTVVDVRPPHTETGLADRPLSGTAPRLPEGLAPADVARRVVDALAAGETDVAAGDFG</sequence>
<dbReference type="PANTHER" id="PTHR44196:SF1">
    <property type="entry name" value="DEHYDROGENASE_REDUCTASE SDR FAMILY MEMBER 7B"/>
    <property type="match status" value="1"/>
</dbReference>
<keyword evidence="7" id="KW-1185">Reference proteome</keyword>
<dbReference type="EC" id="1.-.-.-" evidence="6"/>
<dbReference type="PRINTS" id="PR00080">
    <property type="entry name" value="SDRFAMILY"/>
</dbReference>
<dbReference type="CDD" id="cd05233">
    <property type="entry name" value="SDR_c"/>
    <property type="match status" value="1"/>
</dbReference>
<evidence type="ECO:0000313" key="7">
    <source>
        <dbReference type="Proteomes" id="UP001589698"/>
    </source>
</evidence>
<evidence type="ECO:0000256" key="1">
    <source>
        <dbReference type="ARBA" id="ARBA00006484"/>
    </source>
</evidence>
<dbReference type="EMBL" id="JBHLXH010000001">
    <property type="protein sequence ID" value="MFC0222573.1"/>
    <property type="molecule type" value="Genomic_DNA"/>
</dbReference>
<comment type="similarity">
    <text evidence="1 3">Belongs to the short-chain dehydrogenases/reductases (SDR) family.</text>
</comment>
<dbReference type="Proteomes" id="UP001589698">
    <property type="component" value="Unassembled WGS sequence"/>
</dbReference>
<accession>A0ABV6E0R2</accession>
<dbReference type="SUPFAM" id="SSF51735">
    <property type="entry name" value="NAD(P)-binding Rossmann-fold domains"/>
    <property type="match status" value="1"/>
</dbReference>
<feature type="domain" description="Ketoreductase" evidence="5">
    <location>
        <begin position="13"/>
        <end position="184"/>
    </location>
</feature>
<dbReference type="GO" id="GO:0016491">
    <property type="term" value="F:oxidoreductase activity"/>
    <property type="evidence" value="ECO:0007669"/>
    <property type="project" value="UniProtKB-KW"/>
</dbReference>
<dbReference type="PRINTS" id="PR00081">
    <property type="entry name" value="GDHRDH"/>
</dbReference>
<name>A0ABV6E0R2_9ACTN</name>
<dbReference type="SMART" id="SM00822">
    <property type="entry name" value="PKS_KR"/>
    <property type="match status" value="1"/>
</dbReference>
<dbReference type="InterPro" id="IPR002347">
    <property type="entry name" value="SDR_fam"/>
</dbReference>
<dbReference type="InterPro" id="IPR020904">
    <property type="entry name" value="Sc_DH/Rdtase_CS"/>
</dbReference>
<proteinExistence type="inferred from homology"/>
<evidence type="ECO:0000313" key="6">
    <source>
        <dbReference type="EMBL" id="MFC0222573.1"/>
    </source>
</evidence>
<dbReference type="Gene3D" id="3.40.50.720">
    <property type="entry name" value="NAD(P)-binding Rossmann-like Domain"/>
    <property type="match status" value="1"/>
</dbReference>
<dbReference type="InterPro" id="IPR036291">
    <property type="entry name" value="NAD(P)-bd_dom_sf"/>
</dbReference>